<protein>
    <submittedName>
        <fullName evidence="1">Uncharacterized protein</fullName>
    </submittedName>
</protein>
<name>A0ACB8ECD8_9SAUR</name>
<accession>A0ACB8ECD8</accession>
<dbReference type="Proteomes" id="UP000827872">
    <property type="component" value="Linkage Group LG16"/>
</dbReference>
<proteinExistence type="predicted"/>
<evidence type="ECO:0000313" key="1">
    <source>
        <dbReference type="EMBL" id="KAH7990100.1"/>
    </source>
</evidence>
<reference evidence="1" key="1">
    <citation type="submission" date="2021-08" db="EMBL/GenBank/DDBJ databases">
        <title>The first chromosome-level gecko genome reveals the dynamic sex chromosomes of Neotropical dwarf geckos (Sphaerodactylidae: Sphaerodactylus).</title>
        <authorList>
            <person name="Pinto B.J."/>
            <person name="Keating S.E."/>
            <person name="Gamble T."/>
        </authorList>
    </citation>
    <scope>NUCLEOTIDE SEQUENCE</scope>
    <source>
        <strain evidence="1">TG3544</strain>
    </source>
</reference>
<organism evidence="1 2">
    <name type="scientific">Sphaerodactylus townsendi</name>
    <dbReference type="NCBI Taxonomy" id="933632"/>
    <lineage>
        <taxon>Eukaryota</taxon>
        <taxon>Metazoa</taxon>
        <taxon>Chordata</taxon>
        <taxon>Craniata</taxon>
        <taxon>Vertebrata</taxon>
        <taxon>Euteleostomi</taxon>
        <taxon>Lepidosauria</taxon>
        <taxon>Squamata</taxon>
        <taxon>Bifurcata</taxon>
        <taxon>Gekkota</taxon>
        <taxon>Sphaerodactylidae</taxon>
        <taxon>Sphaerodactylus</taxon>
    </lineage>
</organism>
<gene>
    <name evidence="1" type="ORF">K3G42_002481</name>
</gene>
<sequence>MASWDTKSGCWPWSARKLGLNANFCFCPVSLAAENQILKEKSLRCIRLLLFHCDAECRCRMVGNGFQMIALHQEPAHRRQLRIAAVSTKDGLCVKGWHGA</sequence>
<dbReference type="EMBL" id="CM037629">
    <property type="protein sequence ID" value="KAH7990100.1"/>
    <property type="molecule type" value="Genomic_DNA"/>
</dbReference>
<evidence type="ECO:0000313" key="2">
    <source>
        <dbReference type="Proteomes" id="UP000827872"/>
    </source>
</evidence>
<comment type="caution">
    <text evidence="1">The sequence shown here is derived from an EMBL/GenBank/DDBJ whole genome shotgun (WGS) entry which is preliminary data.</text>
</comment>
<keyword evidence="2" id="KW-1185">Reference proteome</keyword>